<dbReference type="AlphaFoldDB" id="A0AAV8TZP6"/>
<reference evidence="3 4" key="1">
    <citation type="submission" date="2021-09" db="EMBL/GenBank/DDBJ databases">
        <title>Genomic insights and catalytic innovation underlie evolution of tropane alkaloids biosynthesis.</title>
        <authorList>
            <person name="Wang Y.-J."/>
            <person name="Tian T."/>
            <person name="Huang J.-P."/>
            <person name="Huang S.-X."/>
        </authorList>
    </citation>
    <scope>NUCLEOTIDE SEQUENCE [LARGE SCALE GENOMIC DNA]</scope>
    <source>
        <strain evidence="3">KIB-2018</strain>
        <tissue evidence="3">Leaf</tissue>
    </source>
</reference>
<keyword evidence="2" id="KW-0732">Signal</keyword>
<dbReference type="InterPro" id="IPR003854">
    <property type="entry name" value="GASA"/>
</dbReference>
<comment type="similarity">
    <text evidence="1">Belongs to the GASA family.</text>
</comment>
<gene>
    <name evidence="3" type="ORF">K2173_023478</name>
</gene>
<accession>A0AAV8TZP6</accession>
<evidence type="ECO:0000256" key="1">
    <source>
        <dbReference type="ARBA" id="ARBA00010582"/>
    </source>
</evidence>
<comment type="caution">
    <text evidence="3">The sequence shown here is derived from an EMBL/GenBank/DDBJ whole genome shotgun (WGS) entry which is preliminary data.</text>
</comment>
<feature type="chain" id="PRO_5043944941" description="Snakin-2" evidence="2">
    <location>
        <begin position="25"/>
        <end position="103"/>
    </location>
</feature>
<evidence type="ECO:0000256" key="2">
    <source>
        <dbReference type="SAM" id="SignalP"/>
    </source>
</evidence>
<dbReference type="Proteomes" id="UP001159364">
    <property type="component" value="Linkage Group LG03"/>
</dbReference>
<dbReference type="PANTHER" id="PTHR23201">
    <property type="entry name" value="EXTENSIN, PROLINE-RICH PROTEIN"/>
    <property type="match status" value="1"/>
</dbReference>
<name>A0AAV8TZP6_9ROSI</name>
<dbReference type="Pfam" id="PF02704">
    <property type="entry name" value="GASA"/>
    <property type="match status" value="1"/>
</dbReference>
<evidence type="ECO:0000313" key="3">
    <source>
        <dbReference type="EMBL" id="KAJ8771153.1"/>
    </source>
</evidence>
<sequence>MPLPRTFVASLFLFSLLLLHLVEAQEQIINMDGAPRPAPQSAIDCGVACGGRCRLSKRPNLCQRACGSCCARCKCVPPGTYGNLEFCPCYANLTTRKQVRKCP</sequence>
<organism evidence="3 4">
    <name type="scientific">Erythroxylum novogranatense</name>
    <dbReference type="NCBI Taxonomy" id="1862640"/>
    <lineage>
        <taxon>Eukaryota</taxon>
        <taxon>Viridiplantae</taxon>
        <taxon>Streptophyta</taxon>
        <taxon>Embryophyta</taxon>
        <taxon>Tracheophyta</taxon>
        <taxon>Spermatophyta</taxon>
        <taxon>Magnoliopsida</taxon>
        <taxon>eudicotyledons</taxon>
        <taxon>Gunneridae</taxon>
        <taxon>Pentapetalae</taxon>
        <taxon>rosids</taxon>
        <taxon>fabids</taxon>
        <taxon>Malpighiales</taxon>
        <taxon>Erythroxylaceae</taxon>
        <taxon>Erythroxylum</taxon>
    </lineage>
</organism>
<dbReference type="EMBL" id="JAIWQS010000003">
    <property type="protein sequence ID" value="KAJ8771153.1"/>
    <property type="molecule type" value="Genomic_DNA"/>
</dbReference>
<dbReference type="PANTHER" id="PTHR23201:SF45">
    <property type="entry name" value="SNAKIN-2-LIKE"/>
    <property type="match status" value="1"/>
</dbReference>
<evidence type="ECO:0000313" key="4">
    <source>
        <dbReference type="Proteomes" id="UP001159364"/>
    </source>
</evidence>
<proteinExistence type="inferred from homology"/>
<keyword evidence="4" id="KW-1185">Reference proteome</keyword>
<protein>
    <recommendedName>
        <fullName evidence="5">Snakin-2</fullName>
    </recommendedName>
</protein>
<evidence type="ECO:0008006" key="5">
    <source>
        <dbReference type="Google" id="ProtNLM"/>
    </source>
</evidence>
<feature type="signal peptide" evidence="2">
    <location>
        <begin position="1"/>
        <end position="24"/>
    </location>
</feature>